<dbReference type="PANTHER" id="PTHR12831:SF0">
    <property type="entry name" value="GENERAL TRANSCRIPTION FACTOR IIH SUBUNIT 3"/>
    <property type="match status" value="1"/>
</dbReference>
<protein>
    <recommendedName>
        <fullName evidence="11">General transcription and DNA repair factor IIH subunit TFB4</fullName>
    </recommendedName>
    <alternativeName>
        <fullName evidence="11">RNA polymerase II transcription factor B subunit 4</fullName>
    </alternativeName>
</protein>
<evidence type="ECO:0000256" key="6">
    <source>
        <dbReference type="ARBA" id="ARBA00022833"/>
    </source>
</evidence>
<proteinExistence type="inferred from homology"/>
<comment type="similarity">
    <text evidence="2 11">Belongs to the TFB4 family.</text>
</comment>
<evidence type="ECO:0000256" key="11">
    <source>
        <dbReference type="RuleBase" id="RU368090"/>
    </source>
</evidence>
<comment type="caution">
    <text evidence="12">The sequence shown here is derived from an EMBL/GenBank/DDBJ whole genome shotgun (WGS) entry which is preliminary data.</text>
</comment>
<organism evidence="12 13">
    <name type="scientific">Pycnococcus provasolii</name>
    <dbReference type="NCBI Taxonomy" id="41880"/>
    <lineage>
        <taxon>Eukaryota</taxon>
        <taxon>Viridiplantae</taxon>
        <taxon>Chlorophyta</taxon>
        <taxon>Pseudoscourfieldiophyceae</taxon>
        <taxon>Pseudoscourfieldiales</taxon>
        <taxon>Pycnococcaceae</taxon>
        <taxon>Pycnococcus</taxon>
    </lineage>
</organism>
<keyword evidence="8 11" id="KW-0804">Transcription</keyword>
<evidence type="ECO:0000256" key="3">
    <source>
        <dbReference type="ARBA" id="ARBA00022723"/>
    </source>
</evidence>
<evidence type="ECO:0000256" key="5">
    <source>
        <dbReference type="ARBA" id="ARBA00022771"/>
    </source>
</evidence>
<name>A0A830HX71_9CHLO</name>
<comment type="function">
    <text evidence="11">Component of the general transcription and DNA repair factor IIH (TFIIH) core complex, which is involved in general and transcription-coupled nucleotide excision repair (NER) of damaged DNA and, when complexed to CAK, in RNA transcription by RNA polymerase II. In NER, TFIIH acts by opening DNA around the lesion to allow the excision of the damaged oligonucleotide and its replacement by a new DNA fragment. In transcription, TFIIH has an essential role in transcription initiation. When the pre-initiation complex (PIC) has been established, TFIIH is required for promoter opening and promoter escape. Phosphorylation of the C-terminal tail (CTD) of the largest subunit of RNA polymerase II by the kinase module CAK controls the initiation of transcription.</text>
</comment>
<comment type="subcellular location">
    <subcellularLocation>
        <location evidence="1 11">Nucleus</location>
    </subcellularLocation>
</comment>
<dbReference type="GO" id="GO:0005675">
    <property type="term" value="C:transcription factor TFIIH holo complex"/>
    <property type="evidence" value="ECO:0007669"/>
    <property type="project" value="UniProtKB-UniRule"/>
</dbReference>
<evidence type="ECO:0000256" key="9">
    <source>
        <dbReference type="ARBA" id="ARBA00023204"/>
    </source>
</evidence>
<keyword evidence="3 11" id="KW-0479">Metal-binding</keyword>
<keyword evidence="4 11" id="KW-0227">DNA damage</keyword>
<dbReference type="PANTHER" id="PTHR12831">
    <property type="entry name" value="TRANSCRIPTION INITIATION FACTOR IIH TFIIH , POLYPEPTIDE 3-RELATED"/>
    <property type="match status" value="1"/>
</dbReference>
<evidence type="ECO:0000256" key="4">
    <source>
        <dbReference type="ARBA" id="ARBA00022763"/>
    </source>
</evidence>
<evidence type="ECO:0000313" key="13">
    <source>
        <dbReference type="Proteomes" id="UP000660262"/>
    </source>
</evidence>
<keyword evidence="7 11" id="KW-0805">Transcription regulation</keyword>
<dbReference type="InterPro" id="IPR036465">
    <property type="entry name" value="vWFA_dom_sf"/>
</dbReference>
<dbReference type="InterPro" id="IPR004600">
    <property type="entry name" value="TFIIH_Tfb4/GTF2H3"/>
</dbReference>
<reference evidence="12" key="1">
    <citation type="submission" date="2020-10" db="EMBL/GenBank/DDBJ databases">
        <title>Unveiling of a novel bifunctional photoreceptor, Dualchrome1, isolated from a cosmopolitan green alga.</title>
        <authorList>
            <person name="Suzuki S."/>
            <person name="Kawachi M."/>
        </authorList>
    </citation>
    <scope>NUCLEOTIDE SEQUENCE</scope>
    <source>
        <strain evidence="12">NIES 2893</strain>
    </source>
</reference>
<evidence type="ECO:0000256" key="2">
    <source>
        <dbReference type="ARBA" id="ARBA00005273"/>
    </source>
</evidence>
<evidence type="ECO:0000313" key="12">
    <source>
        <dbReference type="EMBL" id="GHP12066.1"/>
    </source>
</evidence>
<keyword evidence="6 11" id="KW-0862">Zinc</keyword>
<keyword evidence="13" id="KW-1185">Reference proteome</keyword>
<dbReference type="GO" id="GO:0006289">
    <property type="term" value="P:nucleotide-excision repair"/>
    <property type="evidence" value="ECO:0007669"/>
    <property type="project" value="UniProtKB-UniRule"/>
</dbReference>
<dbReference type="GO" id="GO:0000439">
    <property type="term" value="C:transcription factor TFIIH core complex"/>
    <property type="evidence" value="ECO:0007669"/>
    <property type="project" value="UniProtKB-UniRule"/>
</dbReference>
<dbReference type="AlphaFoldDB" id="A0A830HX71"/>
<dbReference type="EMBL" id="BNJQ01000038">
    <property type="protein sequence ID" value="GHP12066.1"/>
    <property type="molecule type" value="Genomic_DNA"/>
</dbReference>
<keyword evidence="10 11" id="KW-0539">Nucleus</keyword>
<keyword evidence="5 11" id="KW-0863">Zinc-finger</keyword>
<dbReference type="Gene3D" id="3.40.50.410">
    <property type="entry name" value="von Willebrand factor, type A domain"/>
    <property type="match status" value="1"/>
</dbReference>
<evidence type="ECO:0000256" key="8">
    <source>
        <dbReference type="ARBA" id="ARBA00023163"/>
    </source>
</evidence>
<dbReference type="PROSITE" id="PS51257">
    <property type="entry name" value="PROKAR_LIPOPROTEIN"/>
    <property type="match status" value="1"/>
</dbReference>
<dbReference type="Pfam" id="PF03850">
    <property type="entry name" value="Tfb4"/>
    <property type="match status" value="1"/>
</dbReference>
<dbReference type="GO" id="GO:0008270">
    <property type="term" value="F:zinc ion binding"/>
    <property type="evidence" value="ECO:0007669"/>
    <property type="project" value="UniProtKB-KW"/>
</dbReference>
<comment type="subunit">
    <text evidence="11">Component of the 7-subunit TFIIH core complex composed of XPB, XPD, TFB1/GTF2H1, GTF2H2/P44, TFB4/GTF2H3, TFB2/GTF2H4 and TFB5/GTF2H5, which is active in NER. The core complex associates with the 3-subunit CDK-activating kinase (CAK) module composed of CYCH1/cyclin H1, CDKD and MAT1/At4g30820 to form the 10-subunit holoenzyme (holo-TFIIH) active in transcription.</text>
</comment>
<dbReference type="Proteomes" id="UP000660262">
    <property type="component" value="Unassembled WGS sequence"/>
</dbReference>
<sequence length="354" mass="36474">MAGRGGVVVAGGGGGGAASSASSCLCVCFEVSHALLASATQPLASSSDHLASYVHALLAFMEAFLLVEPANRVALLACTPRGCEWVFEPTGTHGGEDGSDASETTTPLFPEEVPVCGLGEGVSLAEIVTRRLAQLERSGALDDARTPSLAGALARAVSYVHSQRQRCLMRAAAAAAADGNATNLLKSDSAEAAPGMRDASAARTPLVPRVLCLFGSPDDTSAFKPTMNAIFAAERHGIAIDTIAVGGRDSPYLQQAAHLTRGKCTTLPSALSAELLTCMINTYLPPPHLRANLEEGATSGVDFRASCFATNTPVELGYVCSICLAVYRDKRTKCIACDSSFEPQSNANGGTAPA</sequence>
<dbReference type="GO" id="GO:0006355">
    <property type="term" value="P:regulation of DNA-templated transcription"/>
    <property type="evidence" value="ECO:0007669"/>
    <property type="project" value="InterPro"/>
</dbReference>
<dbReference type="OrthoDB" id="17307at2759"/>
<accession>A0A830HX71</accession>
<gene>
    <name evidence="12" type="ORF">PPROV_001079300</name>
</gene>
<keyword evidence="9 11" id="KW-0234">DNA repair</keyword>
<evidence type="ECO:0000256" key="10">
    <source>
        <dbReference type="ARBA" id="ARBA00023242"/>
    </source>
</evidence>
<evidence type="ECO:0000256" key="1">
    <source>
        <dbReference type="ARBA" id="ARBA00004123"/>
    </source>
</evidence>
<evidence type="ECO:0000256" key="7">
    <source>
        <dbReference type="ARBA" id="ARBA00023015"/>
    </source>
</evidence>